<gene>
    <name evidence="1" type="ORF">MUN76_04655</name>
</gene>
<dbReference type="EMBL" id="CP095043">
    <property type="protein sequence ID" value="UOQ61265.1"/>
    <property type="molecule type" value="Genomic_DNA"/>
</dbReference>
<dbReference type="RefSeq" id="WP_244687578.1">
    <property type="nucleotide sequence ID" value="NZ_CP095043.1"/>
</dbReference>
<evidence type="ECO:0008006" key="3">
    <source>
        <dbReference type="Google" id="ProtNLM"/>
    </source>
</evidence>
<proteinExistence type="predicted"/>
<organism evidence="1 2">
    <name type="scientific">Leucobacter rhizosphaerae</name>
    <dbReference type="NCBI Taxonomy" id="2932245"/>
    <lineage>
        <taxon>Bacteria</taxon>
        <taxon>Bacillati</taxon>
        <taxon>Actinomycetota</taxon>
        <taxon>Actinomycetes</taxon>
        <taxon>Micrococcales</taxon>
        <taxon>Microbacteriaceae</taxon>
        <taxon>Leucobacter</taxon>
    </lineage>
</organism>
<evidence type="ECO:0000313" key="1">
    <source>
        <dbReference type="EMBL" id="UOQ61265.1"/>
    </source>
</evidence>
<evidence type="ECO:0000313" key="2">
    <source>
        <dbReference type="Proteomes" id="UP000831775"/>
    </source>
</evidence>
<dbReference type="Proteomes" id="UP000831775">
    <property type="component" value="Chromosome"/>
</dbReference>
<accession>A0ABY4FY84</accession>
<keyword evidence="2" id="KW-1185">Reference proteome</keyword>
<reference evidence="1 2" key="1">
    <citation type="submission" date="2022-04" db="EMBL/GenBank/DDBJ databases">
        <title>Leucobacter sp. isolated from rhizosphere of onion.</title>
        <authorList>
            <person name="Won M."/>
            <person name="Lee C.-M."/>
            <person name="Woen H.-Y."/>
            <person name="Kwon S.-W."/>
        </authorList>
    </citation>
    <scope>NUCLEOTIDE SEQUENCE [LARGE SCALE GENOMIC DNA]</scope>
    <source>
        <strain evidence="1 2">H25R-14</strain>
    </source>
</reference>
<sequence length="283" mass="31332">MSATEWSTLSPNDRLVARARAVNRAATREPLFTHTSAAALLGLPLFDVTTDSTHVASPVNGPGRSSGGLIRHRFDVQPEDITFRHHLRCTTPDRTVFDLARSARAEAGLSCADAVLRAQFRTHRSIDRTGIDAWRAQMRERVSESAGTRGLHTLRRVVDLADPRADSVLESISRLQFLRLGFNVDIQVPVPSPSGGHYFVDFELLGIGVLGECDGRSKYRSPLLRNGESAEEVVYREKRRHDWICGTTGKRMIRWGFAEATTPTRMARMLTAYGIAIPGGPSR</sequence>
<protein>
    <recommendedName>
        <fullName evidence="3">DUF559 domain-containing protein</fullName>
    </recommendedName>
</protein>
<name>A0ABY4FY84_9MICO</name>